<dbReference type="EMBL" id="MORL01000108">
    <property type="protein sequence ID" value="OIN55493.1"/>
    <property type="molecule type" value="Genomic_DNA"/>
</dbReference>
<organism evidence="1 2">
    <name type="scientific">Arsenicibacter rosenii</name>
    <dbReference type="NCBI Taxonomy" id="1750698"/>
    <lineage>
        <taxon>Bacteria</taxon>
        <taxon>Pseudomonadati</taxon>
        <taxon>Bacteroidota</taxon>
        <taxon>Cytophagia</taxon>
        <taxon>Cytophagales</taxon>
        <taxon>Spirosomataceae</taxon>
        <taxon>Arsenicibacter</taxon>
    </lineage>
</organism>
<proteinExistence type="predicted"/>
<name>A0A1S2V9V9_9BACT</name>
<evidence type="ECO:0000313" key="1">
    <source>
        <dbReference type="EMBL" id="OIN55493.1"/>
    </source>
</evidence>
<reference evidence="1 2" key="1">
    <citation type="submission" date="2016-10" db="EMBL/GenBank/DDBJ databases">
        <title>Arsenicibacter rosenii gen. nov., sp. nov., an efficient arsenic-methylating bacterium isolated from an arsenic-contaminated paddy soil.</title>
        <authorList>
            <person name="Huang K."/>
        </authorList>
    </citation>
    <scope>NUCLEOTIDE SEQUENCE [LARGE SCALE GENOMIC DNA]</scope>
    <source>
        <strain evidence="1 2">SM-1</strain>
    </source>
</reference>
<gene>
    <name evidence="1" type="ORF">BLX24_30050</name>
</gene>
<comment type="caution">
    <text evidence="1">The sequence shown here is derived from an EMBL/GenBank/DDBJ whole genome shotgun (WGS) entry which is preliminary data.</text>
</comment>
<protein>
    <submittedName>
        <fullName evidence="1">Uncharacterized protein</fullName>
    </submittedName>
</protein>
<sequence length="146" mass="16809">MEAERLHREAALLSNTLADFAENDVAGRKAVVDQIIDLRERWKDVRYQIDHGQPRQSNRYVPVNRPPKPTEIRTGMTEAEIRSELSKTRVNISKYKAKLADNPDSVKTEKWEQELARLEAIREQYDTELIRLTYETAQQVSGEGAG</sequence>
<evidence type="ECO:0000313" key="2">
    <source>
        <dbReference type="Proteomes" id="UP000181790"/>
    </source>
</evidence>
<dbReference type="AlphaFoldDB" id="A0A1S2V9V9"/>
<dbReference type="Proteomes" id="UP000181790">
    <property type="component" value="Unassembled WGS sequence"/>
</dbReference>
<keyword evidence="2" id="KW-1185">Reference proteome</keyword>
<accession>A0A1S2V9V9</accession>